<name>A0AAV7VZ62_PLEWA</name>
<dbReference type="EMBL" id="JANPWB010000002">
    <property type="protein sequence ID" value="KAJ1206099.1"/>
    <property type="molecule type" value="Genomic_DNA"/>
</dbReference>
<reference evidence="2" key="1">
    <citation type="journal article" date="2022" name="bioRxiv">
        <title>Sequencing and chromosome-scale assembly of the giantPleurodeles waltlgenome.</title>
        <authorList>
            <person name="Brown T."/>
            <person name="Elewa A."/>
            <person name="Iarovenko S."/>
            <person name="Subramanian E."/>
            <person name="Araus A.J."/>
            <person name="Petzold A."/>
            <person name="Susuki M."/>
            <person name="Suzuki K.-i.T."/>
            <person name="Hayashi T."/>
            <person name="Toyoda A."/>
            <person name="Oliveira C."/>
            <person name="Osipova E."/>
            <person name="Leigh N.D."/>
            <person name="Simon A."/>
            <person name="Yun M.H."/>
        </authorList>
    </citation>
    <scope>NUCLEOTIDE SEQUENCE</scope>
    <source>
        <strain evidence="2">20211129_DDA</strain>
        <tissue evidence="2">Liver</tissue>
    </source>
</reference>
<evidence type="ECO:0000256" key="1">
    <source>
        <dbReference type="SAM" id="MobiDB-lite"/>
    </source>
</evidence>
<proteinExistence type="predicted"/>
<protein>
    <submittedName>
        <fullName evidence="2">Uncharacterized protein</fullName>
    </submittedName>
</protein>
<gene>
    <name evidence="2" type="ORF">NDU88_001509</name>
</gene>
<organism evidence="2 3">
    <name type="scientific">Pleurodeles waltl</name>
    <name type="common">Iberian ribbed newt</name>
    <dbReference type="NCBI Taxonomy" id="8319"/>
    <lineage>
        <taxon>Eukaryota</taxon>
        <taxon>Metazoa</taxon>
        <taxon>Chordata</taxon>
        <taxon>Craniata</taxon>
        <taxon>Vertebrata</taxon>
        <taxon>Euteleostomi</taxon>
        <taxon>Amphibia</taxon>
        <taxon>Batrachia</taxon>
        <taxon>Caudata</taxon>
        <taxon>Salamandroidea</taxon>
        <taxon>Salamandridae</taxon>
        <taxon>Pleurodelinae</taxon>
        <taxon>Pleurodeles</taxon>
    </lineage>
</organism>
<dbReference type="Proteomes" id="UP001066276">
    <property type="component" value="Chromosome 1_2"/>
</dbReference>
<comment type="caution">
    <text evidence="2">The sequence shown here is derived from an EMBL/GenBank/DDBJ whole genome shotgun (WGS) entry which is preliminary data.</text>
</comment>
<evidence type="ECO:0000313" key="3">
    <source>
        <dbReference type="Proteomes" id="UP001066276"/>
    </source>
</evidence>
<feature type="region of interest" description="Disordered" evidence="1">
    <location>
        <begin position="196"/>
        <end position="222"/>
    </location>
</feature>
<sequence length="353" mass="37361">MPWPPARLPSRMCRILMAREIGLVHSGPRAPPRSNTVSSAISGPAGRRAKGSAPPASVTPPIITLLEPQSACGKRYPGIAVCPQRFLPRAAAPSYCDSPILPVLGHVYCFAPPVPLLVLRATSVGPRGAPIYVAILCRRSVFFFSRLGGVGPRSQSCKVLSVGAPIDILHGSGPMGPRDHNVTTALLTSGRRSEFLQQSDPACPGPRVLPRTADSSSGSPSHECVAARSSDLYSHTLPKICLFFPFGGPGRKLSLVRSYRPGCRLISSTALAPWGPGIAVCPQRFLPRAVAPSFCDSPILPVLGHVYCLAPPIPLLVLRATSVGPRGATICIAKLCRRSNFFRPEGRAAIPVS</sequence>
<accession>A0AAV7VZ62</accession>
<dbReference type="AlphaFoldDB" id="A0AAV7VZ62"/>
<evidence type="ECO:0000313" key="2">
    <source>
        <dbReference type="EMBL" id="KAJ1206099.1"/>
    </source>
</evidence>
<feature type="region of interest" description="Disordered" evidence="1">
    <location>
        <begin position="26"/>
        <end position="56"/>
    </location>
</feature>
<keyword evidence="3" id="KW-1185">Reference proteome</keyword>